<reference evidence="14 15" key="1">
    <citation type="submission" date="2017-07" db="EMBL/GenBank/DDBJ databases">
        <title>Annotated genome sequence of Bacterioplanes sanyensis isolated from Red Sea.</title>
        <authorList>
            <person name="Rehman Z.U."/>
        </authorList>
    </citation>
    <scope>NUCLEOTIDE SEQUENCE [LARGE SCALE GENOMIC DNA]</scope>
    <source>
        <strain evidence="14 15">NV9</strain>
    </source>
</reference>
<dbReference type="PROSITE" id="PS00793">
    <property type="entry name" value="DHPS_2"/>
    <property type="match status" value="1"/>
</dbReference>
<dbReference type="Gene3D" id="3.20.20.20">
    <property type="entry name" value="Dihydropteroate synthase-like"/>
    <property type="match status" value="1"/>
</dbReference>
<dbReference type="GO" id="GO:0005829">
    <property type="term" value="C:cytosol"/>
    <property type="evidence" value="ECO:0007669"/>
    <property type="project" value="TreeGrafter"/>
</dbReference>
<comment type="catalytic activity">
    <reaction evidence="1">
        <text>(7,8-dihydropterin-6-yl)methyl diphosphate + 4-aminobenzoate = 7,8-dihydropteroate + diphosphate</text>
        <dbReference type="Rhea" id="RHEA:19949"/>
        <dbReference type="ChEBI" id="CHEBI:17836"/>
        <dbReference type="ChEBI" id="CHEBI:17839"/>
        <dbReference type="ChEBI" id="CHEBI:33019"/>
        <dbReference type="ChEBI" id="CHEBI:72950"/>
        <dbReference type="EC" id="2.5.1.15"/>
    </reaction>
</comment>
<name>A0A222FF41_9GAMM</name>
<accession>A0A222FF41</accession>
<feature type="domain" description="Pterin-binding" evidence="13">
    <location>
        <begin position="15"/>
        <end position="269"/>
    </location>
</feature>
<dbReference type="Proteomes" id="UP000202440">
    <property type="component" value="Chromosome"/>
</dbReference>
<dbReference type="PANTHER" id="PTHR20941:SF1">
    <property type="entry name" value="FOLIC ACID SYNTHESIS PROTEIN FOL1"/>
    <property type="match status" value="1"/>
</dbReference>
<dbReference type="GO" id="GO:0046654">
    <property type="term" value="P:tetrahydrofolate biosynthetic process"/>
    <property type="evidence" value="ECO:0007669"/>
    <property type="project" value="UniProtKB-UniPathway"/>
</dbReference>
<keyword evidence="10 12" id="KW-0289">Folate biosynthesis</keyword>
<dbReference type="GO" id="GO:0046656">
    <property type="term" value="P:folic acid biosynthetic process"/>
    <property type="evidence" value="ECO:0007669"/>
    <property type="project" value="UniProtKB-KW"/>
</dbReference>
<evidence type="ECO:0000256" key="9">
    <source>
        <dbReference type="ARBA" id="ARBA00022842"/>
    </source>
</evidence>
<proteinExistence type="inferred from homology"/>
<evidence type="ECO:0000256" key="10">
    <source>
        <dbReference type="ARBA" id="ARBA00022909"/>
    </source>
</evidence>
<dbReference type="SUPFAM" id="SSF51717">
    <property type="entry name" value="Dihydropteroate synthetase-like"/>
    <property type="match status" value="1"/>
</dbReference>
<dbReference type="GO" id="GO:0046872">
    <property type="term" value="F:metal ion binding"/>
    <property type="evidence" value="ECO:0007669"/>
    <property type="project" value="UniProtKB-KW"/>
</dbReference>
<evidence type="ECO:0000256" key="12">
    <source>
        <dbReference type="RuleBase" id="RU361205"/>
    </source>
</evidence>
<dbReference type="CDD" id="cd00739">
    <property type="entry name" value="DHPS"/>
    <property type="match status" value="1"/>
</dbReference>
<dbReference type="InterPro" id="IPR045031">
    <property type="entry name" value="DHP_synth-like"/>
</dbReference>
<dbReference type="GO" id="GO:0004156">
    <property type="term" value="F:dihydropteroate synthase activity"/>
    <property type="evidence" value="ECO:0007669"/>
    <property type="project" value="UniProtKB-EC"/>
</dbReference>
<keyword evidence="15" id="KW-1185">Reference proteome</keyword>
<dbReference type="EC" id="2.5.1.15" evidence="5 12"/>
<dbReference type="EMBL" id="CP022530">
    <property type="protein sequence ID" value="ASP37252.1"/>
    <property type="molecule type" value="Genomic_DNA"/>
</dbReference>
<protein>
    <recommendedName>
        <fullName evidence="6 12">Dihydropteroate synthase</fullName>
        <shortName evidence="12">DHPS</shortName>
        <ecNumber evidence="5 12">2.5.1.15</ecNumber>
    </recommendedName>
    <alternativeName>
        <fullName evidence="11 12">Dihydropteroate pyrophosphorylase</fullName>
    </alternativeName>
</protein>
<dbReference type="InterPro" id="IPR000489">
    <property type="entry name" value="Pterin-binding_dom"/>
</dbReference>
<evidence type="ECO:0000256" key="4">
    <source>
        <dbReference type="ARBA" id="ARBA00009503"/>
    </source>
</evidence>
<keyword evidence="7 12" id="KW-0808">Transferase</keyword>
<organism evidence="14 15">
    <name type="scientific">Bacterioplanes sanyensis</name>
    <dbReference type="NCBI Taxonomy" id="1249553"/>
    <lineage>
        <taxon>Bacteria</taxon>
        <taxon>Pseudomonadati</taxon>
        <taxon>Pseudomonadota</taxon>
        <taxon>Gammaproteobacteria</taxon>
        <taxon>Oceanospirillales</taxon>
        <taxon>Oceanospirillaceae</taxon>
        <taxon>Bacterioplanes</taxon>
    </lineage>
</organism>
<dbReference type="PROSITE" id="PS50972">
    <property type="entry name" value="PTERIN_BINDING"/>
    <property type="match status" value="1"/>
</dbReference>
<dbReference type="InterPro" id="IPR011005">
    <property type="entry name" value="Dihydropteroate_synth-like_sf"/>
</dbReference>
<comment type="similarity">
    <text evidence="4 12">Belongs to the DHPS family.</text>
</comment>
<dbReference type="Pfam" id="PF00809">
    <property type="entry name" value="Pterin_bind"/>
    <property type="match status" value="1"/>
</dbReference>
<dbReference type="PANTHER" id="PTHR20941">
    <property type="entry name" value="FOLATE SYNTHESIS PROTEINS"/>
    <property type="match status" value="1"/>
</dbReference>
<comment type="pathway">
    <text evidence="3 12">Cofactor biosynthesis; tetrahydrofolate biosynthesis; 7,8-dihydrofolate from 2-amino-4-hydroxy-6-hydroxymethyl-7,8-dihydropteridine diphosphate and 4-aminobenzoate: step 1/2.</text>
</comment>
<evidence type="ECO:0000256" key="5">
    <source>
        <dbReference type="ARBA" id="ARBA00012458"/>
    </source>
</evidence>
<dbReference type="FunFam" id="3.20.20.20:FF:000006">
    <property type="entry name" value="Dihydropteroate synthase"/>
    <property type="match status" value="1"/>
</dbReference>
<dbReference type="KEGG" id="bsan:CHH28_00485"/>
<dbReference type="InterPro" id="IPR006390">
    <property type="entry name" value="DHP_synth_dom"/>
</dbReference>
<dbReference type="OrthoDB" id="9811744at2"/>
<sequence length="282" mass="30394">MQSNNPCDWLQASAVQVMGIVNVTPDSFSDGGRFHQRDAALRHAQQMLSDGAAIIDVGGESTRPGAEPVSVQQELDRVVPVIEVLLQETAAIVSVDTSTPEVIHEAARLGAHLINDVRALQREGALQAAADTDMAICLMHMQGEPQTMQQSPNYACVVTEVADFLCERVVACESAGISRDRMLLDPGFGFGKTTRHNYELLQRLDELQQTVQLPLLTGLSRKRMIGAVTGQAVADQRVVGSAAGALLCAMKGARVLRVHDVRATVDALAVWQASEQPAQYDD</sequence>
<dbReference type="NCBIfam" id="TIGR01496">
    <property type="entry name" value="DHPS"/>
    <property type="match status" value="1"/>
</dbReference>
<keyword evidence="9 12" id="KW-0460">Magnesium</keyword>
<comment type="function">
    <text evidence="12">Catalyzes the condensation of para-aminobenzoate (pABA) with 6-hydroxymethyl-7,8-dihydropterin diphosphate (DHPt-PP) to form 7,8-dihydropteroate (H2Pte), the immediate precursor of folate derivatives.</text>
</comment>
<evidence type="ECO:0000256" key="11">
    <source>
        <dbReference type="ARBA" id="ARBA00030193"/>
    </source>
</evidence>
<evidence type="ECO:0000256" key="7">
    <source>
        <dbReference type="ARBA" id="ARBA00022679"/>
    </source>
</evidence>
<dbReference type="RefSeq" id="WP_094058470.1">
    <property type="nucleotide sequence ID" value="NZ_CP022530.1"/>
</dbReference>
<evidence type="ECO:0000259" key="13">
    <source>
        <dbReference type="PROSITE" id="PS50972"/>
    </source>
</evidence>
<keyword evidence="8 12" id="KW-0479">Metal-binding</keyword>
<evidence type="ECO:0000256" key="8">
    <source>
        <dbReference type="ARBA" id="ARBA00022723"/>
    </source>
</evidence>
<evidence type="ECO:0000313" key="14">
    <source>
        <dbReference type="EMBL" id="ASP37252.1"/>
    </source>
</evidence>
<dbReference type="AlphaFoldDB" id="A0A222FF41"/>
<gene>
    <name evidence="14" type="primary">folP</name>
    <name evidence="14" type="ORF">CHH28_00485</name>
</gene>
<evidence type="ECO:0000313" key="15">
    <source>
        <dbReference type="Proteomes" id="UP000202440"/>
    </source>
</evidence>
<evidence type="ECO:0000256" key="1">
    <source>
        <dbReference type="ARBA" id="ARBA00000012"/>
    </source>
</evidence>
<evidence type="ECO:0000256" key="6">
    <source>
        <dbReference type="ARBA" id="ARBA00016919"/>
    </source>
</evidence>
<dbReference type="UniPathway" id="UPA00077">
    <property type="reaction ID" value="UER00156"/>
</dbReference>
<comment type="cofactor">
    <cofactor evidence="2 12">
        <name>Mg(2+)</name>
        <dbReference type="ChEBI" id="CHEBI:18420"/>
    </cofactor>
</comment>
<dbReference type="PROSITE" id="PS00792">
    <property type="entry name" value="DHPS_1"/>
    <property type="match status" value="1"/>
</dbReference>
<evidence type="ECO:0000256" key="2">
    <source>
        <dbReference type="ARBA" id="ARBA00001946"/>
    </source>
</evidence>
<evidence type="ECO:0000256" key="3">
    <source>
        <dbReference type="ARBA" id="ARBA00004763"/>
    </source>
</evidence>